<evidence type="ECO:0000256" key="10">
    <source>
        <dbReference type="ARBA" id="ARBA00044364"/>
    </source>
</evidence>
<dbReference type="AlphaFoldDB" id="A0A2U1PK05"/>
<dbReference type="InterPro" id="IPR036811">
    <property type="entry name" value="Ubol_cytC_Rdtase_hinge_dom_sf"/>
</dbReference>
<comment type="caution">
    <text evidence="13">The sequence shown here is derived from an EMBL/GenBank/DDBJ whole genome shotgun (WGS) entry which is preliminary data.</text>
</comment>
<keyword evidence="7" id="KW-0496">Mitochondrion</keyword>
<dbReference type="Proteomes" id="UP000245207">
    <property type="component" value="Unassembled WGS sequence"/>
</dbReference>
<evidence type="ECO:0000256" key="1">
    <source>
        <dbReference type="ARBA" id="ARBA00004137"/>
    </source>
</evidence>
<keyword evidence="14" id="KW-1185">Reference proteome</keyword>
<dbReference type="InterPro" id="IPR023184">
    <property type="entry name" value="Ubol_cytC_Rdtase_hinge_dom"/>
</dbReference>
<dbReference type="PANTHER" id="PTHR15336">
    <property type="entry name" value="UBIQUINOL-CYTOCHROME C REDUCTASE COMPLEX 7.8 KDA PROTEIN"/>
    <property type="match status" value="1"/>
</dbReference>
<evidence type="ECO:0000256" key="11">
    <source>
        <dbReference type="ARBA" id="ARBA00076110"/>
    </source>
</evidence>
<dbReference type="OrthoDB" id="405848at2759"/>
<dbReference type="STRING" id="35608.A0A2U1PK05"/>
<reference evidence="13 14" key="1">
    <citation type="journal article" date="2018" name="Mol. Plant">
        <title>The genome of Artemisia annua provides insight into the evolution of Asteraceae family and artemisinin biosynthesis.</title>
        <authorList>
            <person name="Shen Q."/>
            <person name="Zhang L."/>
            <person name="Liao Z."/>
            <person name="Wang S."/>
            <person name="Yan T."/>
            <person name="Shi P."/>
            <person name="Liu M."/>
            <person name="Fu X."/>
            <person name="Pan Q."/>
            <person name="Wang Y."/>
            <person name="Lv Z."/>
            <person name="Lu X."/>
            <person name="Zhang F."/>
            <person name="Jiang W."/>
            <person name="Ma Y."/>
            <person name="Chen M."/>
            <person name="Hao X."/>
            <person name="Li L."/>
            <person name="Tang Y."/>
            <person name="Lv G."/>
            <person name="Zhou Y."/>
            <person name="Sun X."/>
            <person name="Brodelius P.E."/>
            <person name="Rose J.K.C."/>
            <person name="Tang K."/>
        </authorList>
    </citation>
    <scope>NUCLEOTIDE SEQUENCE [LARGE SCALE GENOMIC DNA]</scope>
    <source>
        <strain evidence="14">cv. Huhao1</strain>
        <tissue evidence="13">Leaf</tissue>
    </source>
</reference>
<dbReference type="FunFam" id="1.10.287.20:FF:000001">
    <property type="entry name" value="Cytochrome b-c1 complex subunit 6"/>
    <property type="match status" value="1"/>
</dbReference>
<feature type="domain" description="Ubiquinol-cytochrome C reductase hinge" evidence="12">
    <location>
        <begin position="70"/>
        <end position="101"/>
    </location>
</feature>
<proteinExistence type="inferred from homology"/>
<dbReference type="Gene3D" id="1.10.287.20">
    <property type="entry name" value="Ubiquinol-cytochrome C reductase hinge domain"/>
    <property type="match status" value="1"/>
</dbReference>
<organism evidence="13 14">
    <name type="scientific">Artemisia annua</name>
    <name type="common">Sweet wormwood</name>
    <dbReference type="NCBI Taxonomy" id="35608"/>
    <lineage>
        <taxon>Eukaryota</taxon>
        <taxon>Viridiplantae</taxon>
        <taxon>Streptophyta</taxon>
        <taxon>Embryophyta</taxon>
        <taxon>Tracheophyta</taxon>
        <taxon>Spermatophyta</taxon>
        <taxon>Magnoliopsida</taxon>
        <taxon>eudicotyledons</taxon>
        <taxon>Gunneridae</taxon>
        <taxon>Pentapetalae</taxon>
        <taxon>asterids</taxon>
        <taxon>campanulids</taxon>
        <taxon>Asterales</taxon>
        <taxon>Asteraceae</taxon>
        <taxon>Asteroideae</taxon>
        <taxon>Anthemideae</taxon>
        <taxon>Artemisiinae</taxon>
        <taxon>Artemisia</taxon>
    </lineage>
</organism>
<comment type="subcellular location">
    <subcellularLocation>
        <location evidence="1">Mitochondrion inner membrane</location>
        <topology evidence="1">Peripheral membrane protein</topology>
        <orientation evidence="1">Intermembrane side</orientation>
    </subcellularLocation>
</comment>
<sequence>MKLPYPSAKWRVRTGFHTRIRVASYRPGYDGQSAVSGARKIDWVMGQIREFWVGVQAVRLQVKSLFYNYLKGCVKRVQADETGHKHCTGQYFDYWQCVDKCHLTTYEMRFKTPYVRTMEQRLEILLVLRYTYNFQIKTSVYINPNGWRKASETPATLSVCSL</sequence>
<keyword evidence="9" id="KW-1015">Disulfide bond</keyword>
<evidence type="ECO:0000313" key="13">
    <source>
        <dbReference type="EMBL" id="PWA86017.1"/>
    </source>
</evidence>
<keyword evidence="6" id="KW-0249">Electron transport</keyword>
<dbReference type="InterPro" id="IPR003422">
    <property type="entry name" value="Cyt_b-c1_6"/>
</dbReference>
<gene>
    <name evidence="13" type="ORF">CTI12_AA144730</name>
</gene>
<evidence type="ECO:0000256" key="3">
    <source>
        <dbReference type="ARBA" id="ARBA00022448"/>
    </source>
</evidence>
<comment type="similarity">
    <text evidence="2">Belongs to the UQCRH/QCR6 family.</text>
</comment>
<dbReference type="EMBL" id="PKPP01001061">
    <property type="protein sequence ID" value="PWA86017.1"/>
    <property type="molecule type" value="Genomic_DNA"/>
</dbReference>
<evidence type="ECO:0000256" key="7">
    <source>
        <dbReference type="ARBA" id="ARBA00023128"/>
    </source>
</evidence>
<name>A0A2U1PK05_ARTAN</name>
<dbReference type="PANTHER" id="PTHR15336:SF0">
    <property type="entry name" value="CYTOCHROME B-C1 COMPLEX SUBUNIT 6, MITOCHONDRIAL"/>
    <property type="match status" value="1"/>
</dbReference>
<evidence type="ECO:0000256" key="4">
    <source>
        <dbReference type="ARBA" id="ARBA00022660"/>
    </source>
</evidence>
<evidence type="ECO:0000256" key="2">
    <source>
        <dbReference type="ARBA" id="ARBA00006498"/>
    </source>
</evidence>
<dbReference type="Pfam" id="PF02320">
    <property type="entry name" value="UCR_hinge"/>
    <property type="match status" value="1"/>
</dbReference>
<evidence type="ECO:0000313" key="14">
    <source>
        <dbReference type="Proteomes" id="UP000245207"/>
    </source>
</evidence>
<dbReference type="SUPFAM" id="SSF81531">
    <property type="entry name" value="Non-heme 11 kDa protein of cytochrome bc1 complex (Ubiquinol-cytochrome c reductase)"/>
    <property type="match status" value="1"/>
</dbReference>
<keyword evidence="4" id="KW-0679">Respiratory chain</keyword>
<dbReference type="GO" id="GO:0005743">
    <property type="term" value="C:mitochondrial inner membrane"/>
    <property type="evidence" value="ECO:0007669"/>
    <property type="project" value="UniProtKB-SubCell"/>
</dbReference>
<keyword evidence="5" id="KW-0999">Mitochondrion inner membrane</keyword>
<evidence type="ECO:0000256" key="6">
    <source>
        <dbReference type="ARBA" id="ARBA00022982"/>
    </source>
</evidence>
<evidence type="ECO:0000256" key="5">
    <source>
        <dbReference type="ARBA" id="ARBA00022792"/>
    </source>
</evidence>
<protein>
    <recommendedName>
        <fullName evidence="11">Complex III subunit VI</fullName>
    </recommendedName>
    <alternativeName>
        <fullName evidence="10">Mitochondrial hinge protein</fullName>
    </alternativeName>
</protein>
<evidence type="ECO:0000256" key="8">
    <source>
        <dbReference type="ARBA" id="ARBA00023136"/>
    </source>
</evidence>
<accession>A0A2U1PK05</accession>
<dbReference type="GO" id="GO:0006122">
    <property type="term" value="P:mitochondrial electron transport, ubiquinol to cytochrome c"/>
    <property type="evidence" value="ECO:0007669"/>
    <property type="project" value="InterPro"/>
</dbReference>
<keyword evidence="8" id="KW-0472">Membrane</keyword>
<keyword evidence="3" id="KW-0813">Transport</keyword>
<evidence type="ECO:0000256" key="9">
    <source>
        <dbReference type="ARBA" id="ARBA00023157"/>
    </source>
</evidence>
<evidence type="ECO:0000259" key="12">
    <source>
        <dbReference type="Pfam" id="PF02320"/>
    </source>
</evidence>